<dbReference type="InterPro" id="IPR050911">
    <property type="entry name" value="DRAM/TMEM150_Autophagy_Mod"/>
</dbReference>
<feature type="transmembrane region" description="Helical" evidence="5">
    <location>
        <begin position="131"/>
        <end position="150"/>
    </location>
</feature>
<dbReference type="Proteomes" id="UP000806378">
    <property type="component" value="Unassembled WGS sequence"/>
</dbReference>
<feature type="domain" description="CWH43-like N-terminal" evidence="6">
    <location>
        <begin position="6"/>
        <end position="183"/>
    </location>
</feature>
<evidence type="ECO:0000256" key="1">
    <source>
        <dbReference type="ARBA" id="ARBA00004127"/>
    </source>
</evidence>
<sequence length="184" mass="20744">MFGISYWILPLFAACVWFATLLAMLLVWVTEGSPHLPGFHTTQRIAYISDIGATNLKPLFIAGSAVTVVVFDLTFISERWLRHKGRLAHNTSRAQKILTVFSIIFAIIGALGLILLTIFDTVHYPNVHDAMLVVFIAGYIISAIFVCAEYQRLGIHFRQYRVLRASFWIKLAFIFVEIALVIGI</sequence>
<evidence type="ECO:0000256" key="5">
    <source>
        <dbReference type="SAM" id="Phobius"/>
    </source>
</evidence>
<organism evidence="7 8">
    <name type="scientific">Corymbia citriodora subsp. variegata</name>
    <dbReference type="NCBI Taxonomy" id="360336"/>
    <lineage>
        <taxon>Eukaryota</taxon>
        <taxon>Viridiplantae</taxon>
        <taxon>Streptophyta</taxon>
        <taxon>Embryophyta</taxon>
        <taxon>Tracheophyta</taxon>
        <taxon>Spermatophyta</taxon>
        <taxon>Magnoliopsida</taxon>
        <taxon>eudicotyledons</taxon>
        <taxon>Gunneridae</taxon>
        <taxon>Pentapetalae</taxon>
        <taxon>rosids</taxon>
        <taxon>malvids</taxon>
        <taxon>Myrtales</taxon>
        <taxon>Myrtaceae</taxon>
        <taxon>Myrtoideae</taxon>
        <taxon>Eucalypteae</taxon>
        <taxon>Corymbia</taxon>
    </lineage>
</organism>
<proteinExistence type="predicted"/>
<feature type="transmembrane region" description="Helical" evidence="5">
    <location>
        <begin position="162"/>
        <end position="182"/>
    </location>
</feature>
<dbReference type="Pfam" id="PF10277">
    <property type="entry name" value="Frag1"/>
    <property type="match status" value="1"/>
</dbReference>
<keyword evidence="3 5" id="KW-1133">Transmembrane helix</keyword>
<dbReference type="GO" id="GO:0012505">
    <property type="term" value="C:endomembrane system"/>
    <property type="evidence" value="ECO:0007669"/>
    <property type="project" value="UniProtKB-SubCell"/>
</dbReference>
<dbReference type="PANTHER" id="PTHR21324">
    <property type="entry name" value="FASTING-INDUCIBLE INTEGRAL MEMBRANE PROTEIN TM6P1-RELATED"/>
    <property type="match status" value="1"/>
</dbReference>
<feature type="transmembrane region" description="Helical" evidence="5">
    <location>
        <begin position="59"/>
        <end position="76"/>
    </location>
</feature>
<dbReference type="InterPro" id="IPR019402">
    <property type="entry name" value="CWH43_N"/>
</dbReference>
<protein>
    <recommendedName>
        <fullName evidence="6">CWH43-like N-terminal domain-containing protein</fullName>
    </recommendedName>
</protein>
<evidence type="ECO:0000259" key="6">
    <source>
        <dbReference type="Pfam" id="PF10277"/>
    </source>
</evidence>
<dbReference type="EMBL" id="MU095897">
    <property type="protein sequence ID" value="KAF7846061.1"/>
    <property type="molecule type" value="Genomic_DNA"/>
</dbReference>
<accession>A0A8T0CF30</accession>
<evidence type="ECO:0000256" key="2">
    <source>
        <dbReference type="ARBA" id="ARBA00022692"/>
    </source>
</evidence>
<evidence type="ECO:0000256" key="3">
    <source>
        <dbReference type="ARBA" id="ARBA00022989"/>
    </source>
</evidence>
<keyword evidence="2 5" id="KW-0812">Transmembrane</keyword>
<gene>
    <name evidence="7" type="ORF">BT93_L5335</name>
</gene>
<evidence type="ECO:0000313" key="8">
    <source>
        <dbReference type="Proteomes" id="UP000806378"/>
    </source>
</evidence>
<comment type="caution">
    <text evidence="7">The sequence shown here is derived from an EMBL/GenBank/DDBJ whole genome shotgun (WGS) entry which is preliminary data.</text>
</comment>
<name>A0A8T0CF30_CORYI</name>
<evidence type="ECO:0000313" key="7">
    <source>
        <dbReference type="EMBL" id="KAF7846061.1"/>
    </source>
</evidence>
<keyword evidence="4 5" id="KW-0472">Membrane</keyword>
<dbReference type="GO" id="GO:0005886">
    <property type="term" value="C:plasma membrane"/>
    <property type="evidence" value="ECO:0007669"/>
    <property type="project" value="TreeGrafter"/>
</dbReference>
<feature type="transmembrane region" description="Helical" evidence="5">
    <location>
        <begin position="7"/>
        <end position="29"/>
    </location>
</feature>
<reference evidence="7" key="1">
    <citation type="submission" date="2020-05" db="EMBL/GenBank/DDBJ databases">
        <title>WGS assembly of Corymbia citriodora subspecies variegata.</title>
        <authorList>
            <person name="Barry K."/>
            <person name="Hundley H."/>
            <person name="Shu S."/>
            <person name="Jenkins J."/>
            <person name="Grimwood J."/>
            <person name="Baten A."/>
        </authorList>
    </citation>
    <scope>NUCLEOTIDE SEQUENCE</scope>
    <source>
        <strain evidence="7">CV2-018</strain>
    </source>
</reference>
<dbReference type="AlphaFoldDB" id="A0A8T0CF30"/>
<keyword evidence="8" id="KW-1185">Reference proteome</keyword>
<dbReference type="Gramene" id="rna-gnl|WGS:JABURB|Cocit.L5335.1">
    <property type="protein sequence ID" value="cds-KAF7846061.1"/>
    <property type="gene ID" value="gene-BT93_L5335"/>
</dbReference>
<dbReference type="OrthoDB" id="10032492at2759"/>
<comment type="subcellular location">
    <subcellularLocation>
        <location evidence="1">Endomembrane system</location>
        <topology evidence="1">Multi-pass membrane protein</topology>
    </subcellularLocation>
</comment>
<evidence type="ECO:0000256" key="4">
    <source>
        <dbReference type="ARBA" id="ARBA00023136"/>
    </source>
</evidence>
<dbReference type="PANTHER" id="PTHR21324:SF2">
    <property type="entry name" value="EG:22E5.9 PROTEIN"/>
    <property type="match status" value="1"/>
</dbReference>
<feature type="transmembrane region" description="Helical" evidence="5">
    <location>
        <begin position="97"/>
        <end position="119"/>
    </location>
</feature>